<dbReference type="Gene3D" id="3.90.1200.10">
    <property type="match status" value="1"/>
</dbReference>
<feature type="region of interest" description="Disordered" evidence="1">
    <location>
        <begin position="1"/>
        <end position="21"/>
    </location>
</feature>
<evidence type="ECO:0000313" key="3">
    <source>
        <dbReference type="EMBL" id="MBK1828503.1"/>
    </source>
</evidence>
<proteinExistence type="predicted"/>
<dbReference type="Proteomes" id="UP000658278">
    <property type="component" value="Unassembled WGS sequence"/>
</dbReference>
<gene>
    <name evidence="3" type="ORF">JIN81_15830</name>
</gene>
<dbReference type="RefSeq" id="WP_200282107.1">
    <property type="nucleotide sequence ID" value="NZ_JAENII010000014.1"/>
</dbReference>
<dbReference type="InterPro" id="IPR002575">
    <property type="entry name" value="Aminoglycoside_PTrfase"/>
</dbReference>
<organism evidence="3 4">
    <name type="scientific">Haloferula rosea</name>
    <dbReference type="NCBI Taxonomy" id="490093"/>
    <lineage>
        <taxon>Bacteria</taxon>
        <taxon>Pseudomonadati</taxon>
        <taxon>Verrucomicrobiota</taxon>
        <taxon>Verrucomicrobiia</taxon>
        <taxon>Verrucomicrobiales</taxon>
        <taxon>Verrucomicrobiaceae</taxon>
        <taxon>Haloferula</taxon>
    </lineage>
</organism>
<protein>
    <submittedName>
        <fullName evidence="3">Phosphotransferase</fullName>
    </submittedName>
</protein>
<dbReference type="EMBL" id="JAENII010000014">
    <property type="protein sequence ID" value="MBK1828503.1"/>
    <property type="molecule type" value="Genomic_DNA"/>
</dbReference>
<dbReference type="SMART" id="SM00587">
    <property type="entry name" value="CHK"/>
    <property type="match status" value="1"/>
</dbReference>
<dbReference type="SUPFAM" id="SSF56112">
    <property type="entry name" value="Protein kinase-like (PK-like)"/>
    <property type="match status" value="1"/>
</dbReference>
<sequence length="359" mass="40527">MAESTQREGGTDESAEVLDQSTVSAQPRIRMALEVENRIIEATGATRCREIGMVQRLWSGYGRVLRYELDGTPRKSLIVKHISPPAASDHPRGWNTDRSHQRKLRSYQIESVWYQQFAARAGDECRLPECLAIDKHGDEILFLLEDLDASGFPMRKTTVRTEELHACLAWLAHFHATYMGCPADGLWPRGTYWHLETRPDEMEQLATEDPVLWEAAGALDAMLGHATHQTLVHGDAKLANFCFSPQGDDVAAVDFQYVGKGCGMKDVAYFIGSCFGEDECESHAPGLLDVYFKQLRTALIELGSDVDADALESEWRDLYPVAWTDFHRFLKGWSPGHWKIHSYSERLARQVLAQINQES</sequence>
<keyword evidence="4" id="KW-1185">Reference proteome</keyword>
<dbReference type="AlphaFoldDB" id="A0A934RD36"/>
<feature type="domain" description="CHK kinase-like" evidence="2">
    <location>
        <begin position="142"/>
        <end position="301"/>
    </location>
</feature>
<accession>A0A934RD36</accession>
<dbReference type="InterPro" id="IPR015897">
    <property type="entry name" value="CHK_kinase-like"/>
</dbReference>
<dbReference type="Pfam" id="PF01636">
    <property type="entry name" value="APH"/>
    <property type="match status" value="1"/>
</dbReference>
<reference evidence="3" key="1">
    <citation type="submission" date="2021-01" db="EMBL/GenBank/DDBJ databases">
        <title>Modified the classification status of verrucomicrobia.</title>
        <authorList>
            <person name="Feng X."/>
        </authorList>
    </citation>
    <scope>NUCLEOTIDE SEQUENCE</scope>
    <source>
        <strain evidence="3">KCTC 22201</strain>
    </source>
</reference>
<feature type="compositionally biased region" description="Basic and acidic residues" evidence="1">
    <location>
        <begin position="1"/>
        <end position="10"/>
    </location>
</feature>
<evidence type="ECO:0000256" key="1">
    <source>
        <dbReference type="SAM" id="MobiDB-lite"/>
    </source>
</evidence>
<name>A0A934RD36_9BACT</name>
<dbReference type="PANTHER" id="PTHR11012:SF30">
    <property type="entry name" value="PROTEIN KINASE-LIKE DOMAIN-CONTAINING"/>
    <property type="match status" value="1"/>
</dbReference>
<dbReference type="InterPro" id="IPR011009">
    <property type="entry name" value="Kinase-like_dom_sf"/>
</dbReference>
<evidence type="ECO:0000313" key="4">
    <source>
        <dbReference type="Proteomes" id="UP000658278"/>
    </source>
</evidence>
<evidence type="ECO:0000259" key="2">
    <source>
        <dbReference type="SMART" id="SM00587"/>
    </source>
</evidence>
<dbReference type="PANTHER" id="PTHR11012">
    <property type="entry name" value="PROTEIN KINASE-LIKE DOMAIN-CONTAINING"/>
    <property type="match status" value="1"/>
</dbReference>
<comment type="caution">
    <text evidence="3">The sequence shown here is derived from an EMBL/GenBank/DDBJ whole genome shotgun (WGS) entry which is preliminary data.</text>
</comment>